<keyword evidence="2" id="KW-0805">Transcription regulation</keyword>
<keyword evidence="8" id="KW-1185">Reference proteome</keyword>
<comment type="subcellular location">
    <subcellularLocation>
        <location evidence="1">Nucleus</location>
    </subcellularLocation>
</comment>
<dbReference type="Gene3D" id="1.20.5.170">
    <property type="match status" value="1"/>
</dbReference>
<feature type="coiled-coil region" evidence="5">
    <location>
        <begin position="457"/>
        <end position="505"/>
    </location>
</feature>
<dbReference type="InterPro" id="IPR046347">
    <property type="entry name" value="bZIP_sf"/>
</dbReference>
<feature type="compositionally biased region" description="Low complexity" evidence="6">
    <location>
        <begin position="386"/>
        <end position="422"/>
    </location>
</feature>
<feature type="compositionally biased region" description="Low complexity" evidence="6">
    <location>
        <begin position="360"/>
        <end position="370"/>
    </location>
</feature>
<evidence type="ECO:0000256" key="2">
    <source>
        <dbReference type="ARBA" id="ARBA00023015"/>
    </source>
</evidence>
<evidence type="ECO:0000313" key="8">
    <source>
        <dbReference type="Proteomes" id="UP000035680"/>
    </source>
</evidence>
<keyword evidence="3" id="KW-0804">Transcription</keyword>
<keyword evidence="4" id="KW-0539">Nucleus</keyword>
<evidence type="ECO:0000259" key="7">
    <source>
        <dbReference type="PROSITE" id="PS50217"/>
    </source>
</evidence>
<feature type="region of interest" description="Disordered" evidence="6">
    <location>
        <begin position="1"/>
        <end position="22"/>
    </location>
</feature>
<dbReference type="GO" id="GO:0003700">
    <property type="term" value="F:DNA-binding transcription factor activity"/>
    <property type="evidence" value="ECO:0007669"/>
    <property type="project" value="InterPro"/>
</dbReference>
<sequence length="536" mass="59213">MAFQDTVSKGKQIPSRLNTMPDPISLETPKLFEGMSPNLGFGGNNLSSAILNISPKSASEIYDIMRINPFDITFKEENQKVNRSPEELNKQGLLPNPNANITYSPNITFLKTSKNNTSTLSPGVNNVLQFLKGTCSENSFLKNDSPDIFQLAVKIKESQDRQFLIESTAGNDSSNLIPKTADVIESFLEYELKRNNQASMLHKLSNNNSGIINATQNINNSKNLTNFSLNTFNNNPGPSTSNDTSLTFSLSNKSNENTTFANSNTFTQSYNTTFGIIESSTVQNDTNEQLLNLSTTKASQQDGFVKNTNTQSYISLPVKKENIDNNSHSNCQYNQQGGIQSIQKPPIQATCLVSETPAFNNSMNTSSNTSIDYYPPSVNSEKSDKSTASTSSSSIINSSKKQAISGNVNQTNNSQNSTITSNAPRGRGRRSTTSDLPPDERRNTILERNKAAAVRYRKRKKEEHDEMLSKVTNIEKEKNKLITQNALLVQENEKLKALLNAKNAQCVCQAKTLLPVMSNHQQIDHIMNNYINLGGQ</sequence>
<dbReference type="STRING" id="75913.A0A0K0F894"/>
<dbReference type="Proteomes" id="UP000035680">
    <property type="component" value="Unassembled WGS sequence"/>
</dbReference>
<evidence type="ECO:0000313" key="9">
    <source>
        <dbReference type="WBParaSite" id="SVE_0504300.1"/>
    </source>
</evidence>
<evidence type="ECO:0000256" key="5">
    <source>
        <dbReference type="SAM" id="Coils"/>
    </source>
</evidence>
<feature type="region of interest" description="Disordered" evidence="6">
    <location>
        <begin position="359"/>
        <end position="442"/>
    </location>
</feature>
<feature type="domain" description="BZIP" evidence="7">
    <location>
        <begin position="439"/>
        <end position="502"/>
    </location>
</feature>
<reference evidence="8" key="1">
    <citation type="submission" date="2014-07" db="EMBL/GenBank/DDBJ databases">
        <authorList>
            <person name="Martin A.A"/>
            <person name="De Silva N."/>
        </authorList>
    </citation>
    <scope>NUCLEOTIDE SEQUENCE</scope>
</reference>
<dbReference type="SMART" id="SM00338">
    <property type="entry name" value="BRLZ"/>
    <property type="match status" value="1"/>
</dbReference>
<dbReference type="WBParaSite" id="SVE_0504300.1">
    <property type="protein sequence ID" value="SVE_0504300.1"/>
    <property type="gene ID" value="SVE_0504300"/>
</dbReference>
<dbReference type="PROSITE" id="PS50217">
    <property type="entry name" value="BZIP"/>
    <property type="match status" value="1"/>
</dbReference>
<evidence type="ECO:0000256" key="6">
    <source>
        <dbReference type="SAM" id="MobiDB-lite"/>
    </source>
</evidence>
<name>A0A0K0F894_STRVS</name>
<proteinExistence type="predicted"/>
<dbReference type="SUPFAM" id="SSF57959">
    <property type="entry name" value="Leucine zipper domain"/>
    <property type="match status" value="1"/>
</dbReference>
<dbReference type="PANTHER" id="PTHR19304">
    <property type="entry name" value="CYCLIC-AMP RESPONSE ELEMENT BINDING PROTEIN"/>
    <property type="match status" value="1"/>
</dbReference>
<evidence type="ECO:0000256" key="3">
    <source>
        <dbReference type="ARBA" id="ARBA00023163"/>
    </source>
</evidence>
<dbReference type="CDD" id="cd14687">
    <property type="entry name" value="bZIP_ATF2"/>
    <property type="match status" value="1"/>
</dbReference>
<evidence type="ECO:0000256" key="1">
    <source>
        <dbReference type="ARBA" id="ARBA00004123"/>
    </source>
</evidence>
<dbReference type="GO" id="GO:0005634">
    <property type="term" value="C:nucleus"/>
    <property type="evidence" value="ECO:0007669"/>
    <property type="project" value="UniProtKB-SubCell"/>
</dbReference>
<protein>
    <submittedName>
        <fullName evidence="9">BZIP domain-containing protein</fullName>
    </submittedName>
</protein>
<dbReference type="InterPro" id="IPR051027">
    <property type="entry name" value="bZIP_transcription_factors"/>
</dbReference>
<dbReference type="AlphaFoldDB" id="A0A0K0F894"/>
<evidence type="ECO:0000256" key="4">
    <source>
        <dbReference type="ARBA" id="ARBA00023242"/>
    </source>
</evidence>
<keyword evidence="5" id="KW-0175">Coiled coil</keyword>
<reference evidence="9" key="2">
    <citation type="submission" date="2015-08" db="UniProtKB">
        <authorList>
            <consortium name="WormBaseParasite"/>
        </authorList>
    </citation>
    <scope>IDENTIFICATION</scope>
</reference>
<dbReference type="InterPro" id="IPR004827">
    <property type="entry name" value="bZIP"/>
</dbReference>
<organism evidence="8 9">
    <name type="scientific">Strongyloides venezuelensis</name>
    <name type="common">Threadworm</name>
    <dbReference type="NCBI Taxonomy" id="75913"/>
    <lineage>
        <taxon>Eukaryota</taxon>
        <taxon>Metazoa</taxon>
        <taxon>Ecdysozoa</taxon>
        <taxon>Nematoda</taxon>
        <taxon>Chromadorea</taxon>
        <taxon>Rhabditida</taxon>
        <taxon>Tylenchina</taxon>
        <taxon>Panagrolaimomorpha</taxon>
        <taxon>Strongyloidoidea</taxon>
        <taxon>Strongyloididae</taxon>
        <taxon>Strongyloides</taxon>
    </lineage>
</organism>
<accession>A0A0K0F894</accession>